<dbReference type="PIRSF" id="PIRSF037232">
    <property type="entry name" value="Tricalbin"/>
    <property type="match status" value="1"/>
</dbReference>
<dbReference type="Proteomes" id="UP000536275">
    <property type="component" value="Unassembled WGS sequence"/>
</dbReference>
<evidence type="ECO:0000256" key="8">
    <source>
        <dbReference type="ARBA" id="ARBA00022824"/>
    </source>
</evidence>
<dbReference type="CDD" id="cd00030">
    <property type="entry name" value="C2"/>
    <property type="match status" value="1"/>
</dbReference>
<dbReference type="InterPro" id="IPR008991">
    <property type="entry name" value="Translation_prot_SH3-like_sf"/>
</dbReference>
<dbReference type="CDD" id="cd21678">
    <property type="entry name" value="SMP_TCB"/>
    <property type="match status" value="1"/>
</dbReference>
<dbReference type="GO" id="GO:0046872">
    <property type="term" value="F:metal ion binding"/>
    <property type="evidence" value="ECO:0007669"/>
    <property type="project" value="UniProtKB-KW"/>
</dbReference>
<dbReference type="PANTHER" id="PTHR46980">
    <property type="entry name" value="TRICALBIN-1-RELATED"/>
    <property type="match status" value="1"/>
</dbReference>
<dbReference type="Gene3D" id="2.60.40.150">
    <property type="entry name" value="C2 domain"/>
    <property type="match status" value="4"/>
</dbReference>
<protein>
    <recommendedName>
        <fullName evidence="16">60S ribosomal protein L6</fullName>
    </recommendedName>
</protein>
<evidence type="ECO:0000256" key="14">
    <source>
        <dbReference type="ARBA" id="ARBA00023136"/>
    </source>
</evidence>
<dbReference type="GO" id="GO:0006869">
    <property type="term" value="P:lipid transport"/>
    <property type="evidence" value="ECO:0007669"/>
    <property type="project" value="UniProtKB-KW"/>
</dbReference>
<evidence type="ECO:0000256" key="9">
    <source>
        <dbReference type="ARBA" id="ARBA00022837"/>
    </source>
</evidence>
<evidence type="ECO:0000313" key="21">
    <source>
        <dbReference type="EMBL" id="KAF6070428.1"/>
    </source>
</evidence>
<dbReference type="PROSITE" id="PS51847">
    <property type="entry name" value="SMP"/>
    <property type="match status" value="1"/>
</dbReference>
<feature type="domain" description="C2" evidence="19">
    <location>
        <begin position="384"/>
        <end position="503"/>
    </location>
</feature>
<dbReference type="InterPro" id="IPR056910">
    <property type="entry name" value="TCB1-3_C2"/>
</dbReference>
<comment type="similarity">
    <text evidence="2 16">Belongs to the eukaryotic ribosomal protein eL6 family.</text>
</comment>
<evidence type="ECO:0000259" key="19">
    <source>
        <dbReference type="PROSITE" id="PS50004"/>
    </source>
</evidence>
<dbReference type="InterPro" id="IPR000915">
    <property type="entry name" value="60S_ribosomal_eL6"/>
</dbReference>
<evidence type="ECO:0000256" key="4">
    <source>
        <dbReference type="ARBA" id="ARBA00022553"/>
    </source>
</evidence>
<feature type="compositionally biased region" description="Basic and acidic residues" evidence="17">
    <location>
        <begin position="26"/>
        <end position="36"/>
    </location>
</feature>
<name>A0A8H6C0P1_CANAX</name>
<evidence type="ECO:0000313" key="22">
    <source>
        <dbReference type="Proteomes" id="UP000536275"/>
    </source>
</evidence>
<dbReference type="PROSITE" id="PS01170">
    <property type="entry name" value="RIBOSOMAL_L6E"/>
    <property type="match status" value="1"/>
</dbReference>
<feature type="domain" description="SMP-LTD" evidence="20">
    <location>
        <begin position="179"/>
        <end position="386"/>
    </location>
</feature>
<evidence type="ECO:0000256" key="15">
    <source>
        <dbReference type="ARBA" id="ARBA00023274"/>
    </source>
</evidence>
<keyword evidence="5 18" id="KW-0812">Transmembrane</keyword>
<dbReference type="InterPro" id="IPR037762">
    <property type="entry name" value="C2C_Tricalbin"/>
</dbReference>
<organism evidence="21 22">
    <name type="scientific">Candida albicans</name>
    <name type="common">Yeast</name>
    <dbReference type="NCBI Taxonomy" id="5476"/>
    <lineage>
        <taxon>Eukaryota</taxon>
        <taxon>Fungi</taxon>
        <taxon>Dikarya</taxon>
        <taxon>Ascomycota</taxon>
        <taxon>Saccharomycotina</taxon>
        <taxon>Pichiomycetes</taxon>
        <taxon>Debaryomycetaceae</taxon>
        <taxon>Candida/Lodderomyces clade</taxon>
        <taxon>Candida</taxon>
    </lineage>
</organism>
<keyword evidence="10 16" id="KW-0689">Ribosomal protein</keyword>
<dbReference type="InterPro" id="IPR052455">
    <property type="entry name" value="Tricalbin_domain"/>
</dbReference>
<dbReference type="InterPro" id="IPR041997">
    <property type="entry name" value="Ribosomal_eL6_KOW"/>
</dbReference>
<dbReference type="InterPro" id="IPR037756">
    <property type="entry name" value="C2D_Tricalbin"/>
</dbReference>
<feature type="domain" description="C2" evidence="19">
    <location>
        <begin position="665"/>
        <end position="785"/>
    </location>
</feature>
<evidence type="ECO:0000256" key="6">
    <source>
        <dbReference type="ARBA" id="ARBA00022723"/>
    </source>
</evidence>
<dbReference type="InterPro" id="IPR049633">
    <property type="entry name" value="Ribosomal_eL6_CS"/>
</dbReference>
<dbReference type="EMBL" id="JABWAD010000027">
    <property type="protein sequence ID" value="KAF6070428.1"/>
    <property type="molecule type" value="Genomic_DNA"/>
</dbReference>
<feature type="region of interest" description="Disordered" evidence="17">
    <location>
        <begin position="1"/>
        <end position="69"/>
    </location>
</feature>
<evidence type="ECO:0000256" key="12">
    <source>
        <dbReference type="ARBA" id="ARBA00023055"/>
    </source>
</evidence>
<dbReference type="InterPro" id="IPR031468">
    <property type="entry name" value="SMP_LBD"/>
</dbReference>
<feature type="compositionally biased region" description="Basic and acidic residues" evidence="17">
    <location>
        <begin position="1"/>
        <end position="18"/>
    </location>
</feature>
<dbReference type="InterPro" id="IPR037761">
    <property type="entry name" value="C2A_Tricalbin"/>
</dbReference>
<dbReference type="GO" id="GO:1990904">
    <property type="term" value="C:ribonucleoprotein complex"/>
    <property type="evidence" value="ECO:0007669"/>
    <property type="project" value="UniProtKB-KW"/>
</dbReference>
<keyword evidence="3" id="KW-0813">Transport</keyword>
<dbReference type="SMART" id="SM00239">
    <property type="entry name" value="C2"/>
    <property type="match status" value="5"/>
</dbReference>
<evidence type="ECO:0000259" key="20">
    <source>
        <dbReference type="PROSITE" id="PS51847"/>
    </source>
</evidence>
<dbReference type="Pfam" id="PF00168">
    <property type="entry name" value="C2"/>
    <property type="match status" value="5"/>
</dbReference>
<dbReference type="InterPro" id="IPR017147">
    <property type="entry name" value="Tricalbin"/>
</dbReference>
<proteinExistence type="inferred from homology"/>
<dbReference type="CDD" id="cd04044">
    <property type="entry name" value="C2A_Tricalbin-like"/>
    <property type="match status" value="1"/>
</dbReference>
<evidence type="ECO:0000256" key="3">
    <source>
        <dbReference type="ARBA" id="ARBA00022448"/>
    </source>
</evidence>
<sequence length="1569" mass="175899">MSNSRSEEQKKNKPREGESGSIANKGDIDDFNKKVNSDINNKTTDVNGSTNKPKPPTQAPPEAPKKKVSIRDNTTFSWKNIGGWDVEDNSDKKALLKNTKKVEGYIIDHFYGDWYWNCALIIGTCFFSWFFARLGGGILSLGLVLLFTNSVYRSEMRRFNRNIRDDLTRVKADNRLVNELETMEWMNSFLDKFWVIYMPALSETVMFQANEILKDQAPGFGIDALSLDEFTLGSKAPRVDSIKSYSKTGQDLIEMDWAFSFAPNDTDDMTKNEIKRKIDPKVALGVTVGKAFVSKTLPILVEDMSFTGRMKVRMRLSANFPHVKMVSVQFLEAPEIDYALKPVGGDTFGIDIMSFIPGLSKFVNTIIHATLRPMFYAPNWFDVDVEEIMAAQSNDSIGVVEVTVKRCRKLKTGNPTKPKSLNPYVQIKVTNNGKIDERTKTKKLVNDPVFMETKTILVNSLEGNFLNFNVYNLIEDKMDDQLIGNCEFGLGELLQEETIQGITKNIMEGGKVVGKIELDIKYFPTIQPTILEDGSKEVITDNEVGIMKLTLHEARDLDISKSVIGLLNPYAEIYVNNEKAKTCRRLRQTNEPGWNESFESLIKQQSETSIQVLVRDSVNSDIVANLEVNLQDVIFESQRGQHWFTCPPISKNGPAPKIRLTTSWKPLAIDEATSEKVVRNAPIGGMRLHLRGAKGLKNLESVGYVDPYVRVMLNGKLRAKTVTFAETVNPQWNSVYFLPVANEHQHYLLQIMDAEPEGKDRSLGTAAINVADILRKNEEGYYLGYDGSDEIIEQPVLFNTKEAGSIFYSVSFFPAIPTYSLSQLHNFETYQKELKEQEEREKERYARDEKMFKENPDEFEWIEIENEQMKVPPKVELKLQDAIKYRAGNMIVHLKGGQFEKPDVYVHTLFDEHAYPSGISPISEGKKLTTASVGETFIRDLPNSNLIFRVAKVAEVTKSSEVIVEKMYNTLDIYEKSFEKPIKLNLGNRNTIEVQLEFIPSTVKLAPLDTILDVGKIKLEIIGGENLRSVDSNGKSDPLCTVNLDGVEIYKTDKKRKTLDPIWNESVEFPMISRSRQVLLVEVYDWDYTHDDELLGVANIDLSNIPALTTTPFSVDLDTQGKVNLRATFFPEYIRPPLDAKSAIPIDLGAVSDVVGGGIGAASDQLNKGAGFLKSFKSKRGRNSKDKNNNDDSSSLAPSAISQSKSSVSDDGGHNLKPDIPEEEKELREEQGEEIESIQAAPNIREQDLPKPQQPFVPHGNVRGHQRNVSNATDVSSFAASIHGADALPGRLTIVEARNFKAGDNLEVKASLKTSTKDKSLFKTRGTKFDNVSDSYKWGESVPFKSSPSGNIILQLREHHTFGKSVVLGEATLNLENYVNVSENITLPVGSGELVVNAPKWYQSEDVPAPKQTRKTARPQKLRASLVPGTVLILLAGRFRGKRVVYLKNLEDNTLLVSGPFKVNGVPLRRVNARYVIATSTKVNVSGVDVSKFNVEYFAREKSSKSKKSEAEFFNESQPKKEIKAERVADQKSVDAALLSEIKKTPLLKQYLAASFSLKNGDRPHLLKF</sequence>
<evidence type="ECO:0000256" key="1">
    <source>
        <dbReference type="ARBA" id="ARBA00004586"/>
    </source>
</evidence>
<dbReference type="PROSITE" id="PS50004">
    <property type="entry name" value="C2"/>
    <property type="match status" value="4"/>
</dbReference>
<keyword evidence="4" id="KW-0597">Phosphoprotein</keyword>
<dbReference type="FunFam" id="2.30.30.30:FF:000014">
    <property type="entry name" value="60S ribosomal protein L6"/>
    <property type="match status" value="1"/>
</dbReference>
<dbReference type="Pfam" id="PF01159">
    <property type="entry name" value="Ribosomal_L6e"/>
    <property type="match status" value="1"/>
</dbReference>
<keyword evidence="14 18" id="KW-0472">Membrane</keyword>
<dbReference type="PANTHER" id="PTHR46980:SF1">
    <property type="entry name" value="TRICALBIN-3"/>
    <property type="match status" value="1"/>
</dbReference>
<dbReference type="GO" id="GO:0008289">
    <property type="term" value="F:lipid binding"/>
    <property type="evidence" value="ECO:0007669"/>
    <property type="project" value="UniProtKB-KW"/>
</dbReference>
<keyword evidence="12" id="KW-0445">Lipid transport</keyword>
<dbReference type="GO" id="GO:0005789">
    <property type="term" value="C:endoplasmic reticulum membrane"/>
    <property type="evidence" value="ECO:0007669"/>
    <property type="project" value="UniProtKB-SubCell"/>
</dbReference>
<dbReference type="InterPro" id="IPR037765">
    <property type="entry name" value="C2B_Tricalbin"/>
</dbReference>
<dbReference type="SUPFAM" id="SSF50104">
    <property type="entry name" value="Translation proteins SH3-like domain"/>
    <property type="match status" value="1"/>
</dbReference>
<evidence type="ECO:0000256" key="16">
    <source>
        <dbReference type="RuleBase" id="RU000662"/>
    </source>
</evidence>
<dbReference type="CDD" id="cd04052">
    <property type="entry name" value="C2B_Tricalbin-like"/>
    <property type="match status" value="1"/>
</dbReference>
<dbReference type="CDD" id="cd04045">
    <property type="entry name" value="C2C_Tricalbin-like"/>
    <property type="match status" value="1"/>
</dbReference>
<keyword evidence="15 16" id="KW-0687">Ribonucleoprotein</keyword>
<feature type="domain" description="C2" evidence="19">
    <location>
        <begin position="995"/>
        <end position="1115"/>
    </location>
</feature>
<keyword evidence="8" id="KW-0256">Endoplasmic reticulum</keyword>
<evidence type="ECO:0000256" key="17">
    <source>
        <dbReference type="SAM" id="MobiDB-lite"/>
    </source>
</evidence>
<comment type="subcellular location">
    <subcellularLocation>
        <location evidence="1">Endoplasmic reticulum membrane</location>
    </subcellularLocation>
</comment>
<dbReference type="GO" id="GO:0071944">
    <property type="term" value="C:cell periphery"/>
    <property type="evidence" value="ECO:0007669"/>
    <property type="project" value="UniProtKB-ARBA"/>
</dbReference>
<dbReference type="CDD" id="cd04040">
    <property type="entry name" value="C2D_Tricalbin-like"/>
    <property type="match status" value="1"/>
</dbReference>
<evidence type="ECO:0000256" key="10">
    <source>
        <dbReference type="ARBA" id="ARBA00022980"/>
    </source>
</evidence>
<feature type="region of interest" description="Disordered" evidence="17">
    <location>
        <begin position="1177"/>
        <end position="1219"/>
    </location>
</feature>
<dbReference type="Pfam" id="PF25669">
    <property type="entry name" value="SMP_MUG190-like"/>
    <property type="match status" value="1"/>
</dbReference>
<dbReference type="GO" id="GO:0006412">
    <property type="term" value="P:translation"/>
    <property type="evidence" value="ECO:0007669"/>
    <property type="project" value="InterPro"/>
</dbReference>
<keyword evidence="13" id="KW-0446">Lipid-binding</keyword>
<keyword evidence="11 18" id="KW-1133">Transmembrane helix</keyword>
<feature type="domain" description="C2" evidence="19">
    <location>
        <begin position="522"/>
        <end position="644"/>
    </location>
</feature>
<dbReference type="InterPro" id="IPR014722">
    <property type="entry name" value="Rib_uL2_dom2"/>
</dbReference>
<evidence type="ECO:0000256" key="11">
    <source>
        <dbReference type="ARBA" id="ARBA00022989"/>
    </source>
</evidence>
<evidence type="ECO:0000256" key="18">
    <source>
        <dbReference type="SAM" id="Phobius"/>
    </source>
</evidence>
<gene>
    <name evidence="21" type="primary">RPL6B</name>
    <name evidence="21" type="ORF">FOB64_002494</name>
</gene>
<evidence type="ECO:0000256" key="5">
    <source>
        <dbReference type="ARBA" id="ARBA00022692"/>
    </source>
</evidence>
<dbReference type="SUPFAM" id="SSF49562">
    <property type="entry name" value="C2 domain (Calcium/lipid-binding domain, CaLB)"/>
    <property type="match status" value="5"/>
</dbReference>
<keyword evidence="7" id="KW-0677">Repeat</keyword>
<dbReference type="GO" id="GO:0005840">
    <property type="term" value="C:ribosome"/>
    <property type="evidence" value="ECO:0007669"/>
    <property type="project" value="UniProtKB-KW"/>
</dbReference>
<accession>A0A8H6C0P1</accession>
<feature type="transmembrane region" description="Helical" evidence="18">
    <location>
        <begin position="138"/>
        <end position="154"/>
    </location>
</feature>
<dbReference type="GO" id="GO:0003735">
    <property type="term" value="F:structural constituent of ribosome"/>
    <property type="evidence" value="ECO:0007669"/>
    <property type="project" value="InterPro"/>
</dbReference>
<dbReference type="Pfam" id="PF24920">
    <property type="entry name" value="C2_TCB1"/>
    <property type="match status" value="1"/>
</dbReference>
<evidence type="ECO:0000256" key="7">
    <source>
        <dbReference type="ARBA" id="ARBA00022737"/>
    </source>
</evidence>
<dbReference type="FunFam" id="2.60.40.150:FF:000301">
    <property type="entry name" value="Tcb3p"/>
    <property type="match status" value="1"/>
</dbReference>
<dbReference type="GO" id="GO:0061817">
    <property type="term" value="P:endoplasmic reticulum-plasma membrane tethering"/>
    <property type="evidence" value="ECO:0007669"/>
    <property type="project" value="InterPro"/>
</dbReference>
<reference evidence="21 22" key="1">
    <citation type="submission" date="2020-03" db="EMBL/GenBank/DDBJ databases">
        <title>FDA dAtabase for Regulatory Grade micrObial Sequences (FDA-ARGOS): Supporting development and validation of Infectious Disease Dx tests.</title>
        <authorList>
            <person name="Campos J."/>
            <person name="Goldberg B."/>
            <person name="Tallon L."/>
            <person name="Sadzewicz L."/>
            <person name="Vavikolanu K."/>
            <person name="Mehta A."/>
            <person name="Aluvathingal J."/>
            <person name="Nadendla S."/>
            <person name="Nandy P."/>
            <person name="Geyer C."/>
            <person name="Yan Y."/>
            <person name="Sichtig H."/>
        </authorList>
    </citation>
    <scope>NUCLEOTIDE SEQUENCE [LARGE SCALE GENOMIC DNA]</scope>
    <source>
        <strain evidence="21 22">FDAARGOS_656</strain>
    </source>
</reference>
<feature type="compositionally biased region" description="Pro residues" evidence="17">
    <location>
        <begin position="53"/>
        <end position="62"/>
    </location>
</feature>
<dbReference type="InterPro" id="IPR035892">
    <property type="entry name" value="C2_domain_sf"/>
</dbReference>
<keyword evidence="6" id="KW-0479">Metal-binding</keyword>
<comment type="caution">
    <text evidence="21">The sequence shown here is derived from an EMBL/GenBank/DDBJ whole genome shotgun (WGS) entry which is preliminary data.</text>
</comment>
<feature type="compositionally biased region" description="Low complexity" evidence="17">
    <location>
        <begin position="1191"/>
        <end position="1210"/>
    </location>
</feature>
<evidence type="ECO:0000256" key="2">
    <source>
        <dbReference type="ARBA" id="ARBA00010592"/>
    </source>
</evidence>
<keyword evidence="9" id="KW-0106">Calcium</keyword>
<evidence type="ECO:0000256" key="13">
    <source>
        <dbReference type="ARBA" id="ARBA00023121"/>
    </source>
</evidence>
<feature type="compositionally biased region" description="Polar residues" evidence="17">
    <location>
        <begin position="37"/>
        <end position="51"/>
    </location>
</feature>
<dbReference type="CDD" id="cd13156">
    <property type="entry name" value="KOW_RPL6"/>
    <property type="match status" value="1"/>
</dbReference>
<feature type="region of interest" description="Disordered" evidence="17">
    <location>
        <begin position="1241"/>
        <end position="1267"/>
    </location>
</feature>
<dbReference type="Gene3D" id="2.30.30.30">
    <property type="match status" value="1"/>
</dbReference>
<dbReference type="InterPro" id="IPR000008">
    <property type="entry name" value="C2_dom"/>
</dbReference>